<reference evidence="2" key="1">
    <citation type="journal article" date="2023" name="G3 (Bethesda)">
        <title>Whole genome assemblies of Zophobas morio and Tenebrio molitor.</title>
        <authorList>
            <person name="Kaur S."/>
            <person name="Stinson S.A."/>
            <person name="diCenzo G.C."/>
        </authorList>
    </citation>
    <scope>NUCLEOTIDE SEQUENCE</scope>
    <source>
        <strain evidence="2">QUZm001</strain>
    </source>
</reference>
<dbReference type="AlphaFoldDB" id="A0AA38MIQ0"/>
<proteinExistence type="predicted"/>
<dbReference type="EMBL" id="JALNTZ010000003">
    <property type="protein sequence ID" value="KAJ3657801.1"/>
    <property type="molecule type" value="Genomic_DNA"/>
</dbReference>
<comment type="caution">
    <text evidence="2">The sequence shown here is derived from an EMBL/GenBank/DDBJ whole genome shotgun (WGS) entry which is preliminary data.</text>
</comment>
<feature type="compositionally biased region" description="Basic residues" evidence="1">
    <location>
        <begin position="1"/>
        <end position="11"/>
    </location>
</feature>
<evidence type="ECO:0000313" key="3">
    <source>
        <dbReference type="Proteomes" id="UP001168821"/>
    </source>
</evidence>
<evidence type="ECO:0000256" key="1">
    <source>
        <dbReference type="SAM" id="MobiDB-lite"/>
    </source>
</evidence>
<evidence type="ECO:0000313" key="2">
    <source>
        <dbReference type="EMBL" id="KAJ3657801.1"/>
    </source>
</evidence>
<sequence>MSSRARLRRYHQYTPPKERTNTMARTTGTITATGEPAGALISKWRHSLKSPGPANDTACTRTEYFPGGRRIL</sequence>
<protein>
    <submittedName>
        <fullName evidence="2">Uncharacterized protein</fullName>
    </submittedName>
</protein>
<dbReference type="Proteomes" id="UP001168821">
    <property type="component" value="Unassembled WGS sequence"/>
</dbReference>
<feature type="region of interest" description="Disordered" evidence="1">
    <location>
        <begin position="46"/>
        <end position="72"/>
    </location>
</feature>
<organism evidence="2 3">
    <name type="scientific">Zophobas morio</name>
    <dbReference type="NCBI Taxonomy" id="2755281"/>
    <lineage>
        <taxon>Eukaryota</taxon>
        <taxon>Metazoa</taxon>
        <taxon>Ecdysozoa</taxon>
        <taxon>Arthropoda</taxon>
        <taxon>Hexapoda</taxon>
        <taxon>Insecta</taxon>
        <taxon>Pterygota</taxon>
        <taxon>Neoptera</taxon>
        <taxon>Endopterygota</taxon>
        <taxon>Coleoptera</taxon>
        <taxon>Polyphaga</taxon>
        <taxon>Cucujiformia</taxon>
        <taxon>Tenebrionidae</taxon>
        <taxon>Zophobas</taxon>
    </lineage>
</organism>
<name>A0AA38MIQ0_9CUCU</name>
<feature type="region of interest" description="Disordered" evidence="1">
    <location>
        <begin position="1"/>
        <end position="29"/>
    </location>
</feature>
<accession>A0AA38MIQ0</accession>
<keyword evidence="3" id="KW-1185">Reference proteome</keyword>
<gene>
    <name evidence="2" type="ORF">Zmor_009581</name>
</gene>